<dbReference type="OrthoDB" id="1914651at2759"/>
<evidence type="ECO:0000256" key="1">
    <source>
        <dbReference type="SAM" id="MobiDB-lite"/>
    </source>
</evidence>
<evidence type="ECO:0000313" key="3">
    <source>
        <dbReference type="Proteomes" id="UP000325577"/>
    </source>
</evidence>
<gene>
    <name evidence="2" type="ORF">F0562_016991</name>
</gene>
<dbReference type="EMBL" id="CM018051">
    <property type="protein sequence ID" value="KAA8516503.1"/>
    <property type="molecule type" value="Genomic_DNA"/>
</dbReference>
<keyword evidence="3" id="KW-1185">Reference proteome</keyword>
<proteinExistence type="predicted"/>
<feature type="region of interest" description="Disordered" evidence="1">
    <location>
        <begin position="31"/>
        <end position="55"/>
    </location>
</feature>
<dbReference type="Proteomes" id="UP000325577">
    <property type="component" value="Linkage Group LG8"/>
</dbReference>
<dbReference type="PANTHER" id="PTHR36043">
    <property type="entry name" value="2,3-BISPHOSPHOGLYCERATE-INDEPENDENT PHOSPHOGLYCERATE MUTASE"/>
    <property type="match status" value="1"/>
</dbReference>
<dbReference type="AlphaFoldDB" id="A0A5J4ZD00"/>
<feature type="compositionally biased region" description="Basic and acidic residues" evidence="1">
    <location>
        <begin position="45"/>
        <end position="55"/>
    </location>
</feature>
<reference evidence="2 3" key="1">
    <citation type="submission" date="2019-09" db="EMBL/GenBank/DDBJ databases">
        <title>A chromosome-level genome assembly of the Chinese tupelo Nyssa sinensis.</title>
        <authorList>
            <person name="Yang X."/>
            <person name="Kang M."/>
            <person name="Yang Y."/>
            <person name="Xiong H."/>
            <person name="Wang M."/>
            <person name="Zhang Z."/>
            <person name="Wang Z."/>
            <person name="Wu H."/>
            <person name="Ma T."/>
            <person name="Liu J."/>
            <person name="Xi Z."/>
        </authorList>
    </citation>
    <scope>NUCLEOTIDE SEQUENCE [LARGE SCALE GENOMIC DNA]</scope>
    <source>
        <strain evidence="2">J267</strain>
        <tissue evidence="2">Leaf</tissue>
    </source>
</reference>
<protein>
    <submittedName>
        <fullName evidence="2">Uncharacterized protein</fullName>
    </submittedName>
</protein>
<dbReference type="PANTHER" id="PTHR36043:SF1">
    <property type="entry name" value="2,3-BISPHOSPHOGLYCERATE-INDEPENDENT PHOSPHOGLYCERATE MUTASE"/>
    <property type="match status" value="1"/>
</dbReference>
<organism evidence="2 3">
    <name type="scientific">Nyssa sinensis</name>
    <dbReference type="NCBI Taxonomy" id="561372"/>
    <lineage>
        <taxon>Eukaryota</taxon>
        <taxon>Viridiplantae</taxon>
        <taxon>Streptophyta</taxon>
        <taxon>Embryophyta</taxon>
        <taxon>Tracheophyta</taxon>
        <taxon>Spermatophyta</taxon>
        <taxon>Magnoliopsida</taxon>
        <taxon>eudicotyledons</taxon>
        <taxon>Gunneridae</taxon>
        <taxon>Pentapetalae</taxon>
        <taxon>asterids</taxon>
        <taxon>Cornales</taxon>
        <taxon>Nyssaceae</taxon>
        <taxon>Nyssa</taxon>
    </lineage>
</organism>
<sequence>MQMDIRLPIGSITSHCLWSTSRNQKLLKPCCSRRDSRQSPQQNGDNDKGDRSSTDWDKAWASFRKQGKRTFFSQFSPDKYVSWNPRRSNYPPSEEVDPIKRTERSNLMLWTSPRVNISTGNNFGKIQLDQLKPYWEFTNSVAMEMANGSVNPQKARIPPRRGQIKGKIIYSCFKKLSKIVSNVMSLGRKKMRKEEKVMAEEGQPPQLHFNEHAIPKVISSACTCH</sequence>
<accession>A0A5J4ZD00</accession>
<evidence type="ECO:0000313" key="2">
    <source>
        <dbReference type="EMBL" id="KAA8516503.1"/>
    </source>
</evidence>
<name>A0A5J4ZD00_9ASTE</name>